<feature type="compositionally biased region" description="Basic and acidic residues" evidence="1">
    <location>
        <begin position="412"/>
        <end position="426"/>
    </location>
</feature>
<dbReference type="OrthoDB" id="2576334at2759"/>
<dbReference type="KEGG" id="adl:AURDEDRAFT_128184"/>
<keyword evidence="2" id="KW-1133">Transmembrane helix</keyword>
<protein>
    <recommendedName>
        <fullName evidence="5">Transmembrane protein</fullName>
    </recommendedName>
</protein>
<accession>J0WXD0</accession>
<reference evidence="4" key="1">
    <citation type="journal article" date="2012" name="Science">
        <title>The Paleozoic origin of enzymatic lignin decomposition reconstructed from 31 fungal genomes.</title>
        <authorList>
            <person name="Floudas D."/>
            <person name="Binder M."/>
            <person name="Riley R."/>
            <person name="Barry K."/>
            <person name="Blanchette R.A."/>
            <person name="Henrissat B."/>
            <person name="Martinez A.T."/>
            <person name="Otillar R."/>
            <person name="Spatafora J.W."/>
            <person name="Yadav J.S."/>
            <person name="Aerts A."/>
            <person name="Benoit I."/>
            <person name="Boyd A."/>
            <person name="Carlson A."/>
            <person name="Copeland A."/>
            <person name="Coutinho P.M."/>
            <person name="de Vries R.P."/>
            <person name="Ferreira P."/>
            <person name="Findley K."/>
            <person name="Foster B."/>
            <person name="Gaskell J."/>
            <person name="Glotzer D."/>
            <person name="Gorecki P."/>
            <person name="Heitman J."/>
            <person name="Hesse C."/>
            <person name="Hori C."/>
            <person name="Igarashi K."/>
            <person name="Jurgens J.A."/>
            <person name="Kallen N."/>
            <person name="Kersten P."/>
            <person name="Kohler A."/>
            <person name="Kuees U."/>
            <person name="Kumar T.K.A."/>
            <person name="Kuo A."/>
            <person name="LaButti K."/>
            <person name="Larrondo L.F."/>
            <person name="Lindquist E."/>
            <person name="Ling A."/>
            <person name="Lombard V."/>
            <person name="Lucas S."/>
            <person name="Lundell T."/>
            <person name="Martin R."/>
            <person name="McLaughlin D.J."/>
            <person name="Morgenstern I."/>
            <person name="Morin E."/>
            <person name="Murat C."/>
            <person name="Nagy L.G."/>
            <person name="Nolan M."/>
            <person name="Ohm R.A."/>
            <person name="Patyshakuliyeva A."/>
            <person name="Rokas A."/>
            <person name="Ruiz-Duenas F.J."/>
            <person name="Sabat G."/>
            <person name="Salamov A."/>
            <person name="Samejima M."/>
            <person name="Schmutz J."/>
            <person name="Slot J.C."/>
            <person name="St John F."/>
            <person name="Stenlid J."/>
            <person name="Sun H."/>
            <person name="Sun S."/>
            <person name="Syed K."/>
            <person name="Tsang A."/>
            <person name="Wiebenga A."/>
            <person name="Young D."/>
            <person name="Pisabarro A."/>
            <person name="Eastwood D.C."/>
            <person name="Martin F."/>
            <person name="Cullen D."/>
            <person name="Grigoriev I.V."/>
            <person name="Hibbett D.S."/>
        </authorList>
    </citation>
    <scope>NUCLEOTIDE SEQUENCE [LARGE SCALE GENOMIC DNA]</scope>
    <source>
        <strain evidence="4">TFB10046</strain>
    </source>
</reference>
<feature type="transmembrane region" description="Helical" evidence="2">
    <location>
        <begin position="381"/>
        <end position="403"/>
    </location>
</feature>
<feature type="region of interest" description="Disordered" evidence="1">
    <location>
        <begin position="412"/>
        <end position="431"/>
    </location>
</feature>
<keyword evidence="2" id="KW-0812">Transmembrane</keyword>
<evidence type="ECO:0000256" key="2">
    <source>
        <dbReference type="SAM" id="Phobius"/>
    </source>
</evidence>
<organism evidence="3 4">
    <name type="scientific">Auricularia subglabra (strain TFB-10046 / SS5)</name>
    <name type="common">White-rot fungus</name>
    <name type="synonym">Auricularia delicata (strain TFB10046)</name>
    <dbReference type="NCBI Taxonomy" id="717982"/>
    <lineage>
        <taxon>Eukaryota</taxon>
        <taxon>Fungi</taxon>
        <taxon>Dikarya</taxon>
        <taxon>Basidiomycota</taxon>
        <taxon>Agaricomycotina</taxon>
        <taxon>Agaricomycetes</taxon>
        <taxon>Auriculariales</taxon>
        <taxon>Auriculariaceae</taxon>
        <taxon>Auricularia</taxon>
    </lineage>
</organism>
<feature type="compositionally biased region" description="Polar residues" evidence="1">
    <location>
        <begin position="466"/>
        <end position="482"/>
    </location>
</feature>
<dbReference type="Proteomes" id="UP000006514">
    <property type="component" value="Unassembled WGS sequence"/>
</dbReference>
<evidence type="ECO:0000256" key="1">
    <source>
        <dbReference type="SAM" id="MobiDB-lite"/>
    </source>
</evidence>
<gene>
    <name evidence="3" type="ORF">AURDEDRAFT_128184</name>
</gene>
<feature type="region of interest" description="Disordered" evidence="1">
    <location>
        <begin position="352"/>
        <end position="378"/>
    </location>
</feature>
<keyword evidence="2" id="KW-0472">Membrane</keyword>
<dbReference type="Gene3D" id="2.60.120.260">
    <property type="entry name" value="Galactose-binding domain-like"/>
    <property type="match status" value="1"/>
</dbReference>
<name>J0WXD0_AURST</name>
<dbReference type="InParanoid" id="J0WXD0"/>
<keyword evidence="4" id="KW-1185">Reference proteome</keyword>
<proteinExistence type="predicted"/>
<evidence type="ECO:0000313" key="4">
    <source>
        <dbReference type="Proteomes" id="UP000006514"/>
    </source>
</evidence>
<dbReference type="EMBL" id="JH687812">
    <property type="protein sequence ID" value="EJD39560.1"/>
    <property type="molecule type" value="Genomic_DNA"/>
</dbReference>
<sequence>MAALSQRETPPLAPYNVSLMPFSPVFKCGLNSCLCCVAHPYSSYGVFRDFDPTIGWNASYSDASYVTAENDLHPSGIAYRRTQAAHESIAFTFQGTGMYLCLNAGGAPFALTLDGKVVETTRSAADDPACKHASGEVDTLLYARGLSYGPHSVSLNVSASAEHEFRFFGGALEIGVQTGGKIVDDSQMIDDQDCGFPTAILIHSGLTASAAGWVLSPGRGEARGWSTTTAQRVFNSTATFECTYGQSQSAAYTFSGAGGAVLLGSVWPDAHTFSVKIDDADPINLSATSHWYDGSAVFFIASGLDPTKEHTITVRNFNSDVLDCTSNPPRTCCTGIDAIRLLRAGKEDLVGLSHDPPQDPYSAGQPQSPIPGATGKSSTPIVAGSIAGTVAAIIIIAALVFLLRRRRGRNERKTIDGRPPMSDELKTLGPGRDALTPYTAVSSGIALSGSVVAVDGRKQRIYAQPKASQTNASQPSMQNAANTIPFPRAPPLAHEDLEQVLAFVAERMDPTGRARLHESDELPHYRG</sequence>
<evidence type="ECO:0008006" key="5">
    <source>
        <dbReference type="Google" id="ProtNLM"/>
    </source>
</evidence>
<feature type="region of interest" description="Disordered" evidence="1">
    <location>
        <begin position="464"/>
        <end position="489"/>
    </location>
</feature>
<evidence type="ECO:0000313" key="3">
    <source>
        <dbReference type="EMBL" id="EJD39560.1"/>
    </source>
</evidence>
<dbReference type="AlphaFoldDB" id="J0WXD0"/>